<evidence type="ECO:0000256" key="1">
    <source>
        <dbReference type="SAM" id="MobiDB-lite"/>
    </source>
</evidence>
<feature type="region of interest" description="Disordered" evidence="1">
    <location>
        <begin position="850"/>
        <end position="917"/>
    </location>
</feature>
<feature type="compositionally biased region" description="Basic and acidic residues" evidence="1">
    <location>
        <begin position="44"/>
        <end position="61"/>
    </location>
</feature>
<feature type="region of interest" description="Disordered" evidence="1">
    <location>
        <begin position="631"/>
        <end position="686"/>
    </location>
</feature>
<comment type="caution">
    <text evidence="6">The sequence shown here is derived from an EMBL/GenBank/DDBJ whole genome shotgun (WGS) entry which is preliminary data.</text>
</comment>
<feature type="compositionally biased region" description="Acidic residues" evidence="1">
    <location>
        <begin position="637"/>
        <end position="647"/>
    </location>
</feature>
<name>A0AAD8SU04_LOLMU</name>
<dbReference type="GO" id="GO:0003676">
    <property type="term" value="F:nucleic acid binding"/>
    <property type="evidence" value="ECO:0007669"/>
    <property type="project" value="InterPro"/>
</dbReference>
<evidence type="ECO:0000259" key="5">
    <source>
        <dbReference type="Pfam" id="PF24626"/>
    </source>
</evidence>
<dbReference type="Pfam" id="PF24626">
    <property type="entry name" value="SH3_Tf2-1"/>
    <property type="match status" value="1"/>
</dbReference>
<proteinExistence type="predicted"/>
<feature type="compositionally biased region" description="Low complexity" evidence="1">
    <location>
        <begin position="867"/>
        <end position="907"/>
    </location>
</feature>
<evidence type="ECO:0000259" key="2">
    <source>
        <dbReference type="Pfam" id="PF03732"/>
    </source>
</evidence>
<dbReference type="InterPro" id="IPR005162">
    <property type="entry name" value="Retrotrans_gag_dom"/>
</dbReference>
<keyword evidence="7" id="KW-1185">Reference proteome</keyword>
<dbReference type="InterPro" id="IPR012337">
    <property type="entry name" value="RNaseH-like_sf"/>
</dbReference>
<reference evidence="6" key="1">
    <citation type="submission" date="2023-07" db="EMBL/GenBank/DDBJ databases">
        <title>A chromosome-level genome assembly of Lolium multiflorum.</title>
        <authorList>
            <person name="Chen Y."/>
            <person name="Copetti D."/>
            <person name="Kolliker R."/>
            <person name="Studer B."/>
        </authorList>
    </citation>
    <scope>NUCLEOTIDE SEQUENCE</scope>
    <source>
        <strain evidence="6">02402/16</strain>
        <tissue evidence="6">Leaf</tissue>
    </source>
</reference>
<feature type="region of interest" description="Disordered" evidence="1">
    <location>
        <begin position="1"/>
        <end position="61"/>
    </location>
</feature>
<feature type="region of interest" description="Disordered" evidence="1">
    <location>
        <begin position="470"/>
        <end position="551"/>
    </location>
</feature>
<feature type="region of interest" description="Disordered" evidence="1">
    <location>
        <begin position="1429"/>
        <end position="1501"/>
    </location>
</feature>
<dbReference type="InterPro" id="IPR041588">
    <property type="entry name" value="Integrase_H2C2"/>
</dbReference>
<feature type="compositionally biased region" description="Basic and acidic residues" evidence="1">
    <location>
        <begin position="1429"/>
        <end position="1443"/>
    </location>
</feature>
<dbReference type="InterPro" id="IPR056924">
    <property type="entry name" value="SH3_Tf2-1"/>
</dbReference>
<dbReference type="SUPFAM" id="SSF53098">
    <property type="entry name" value="Ribonuclease H-like"/>
    <property type="match status" value="1"/>
</dbReference>
<dbReference type="Gene3D" id="3.30.420.10">
    <property type="entry name" value="Ribonuclease H-like superfamily/Ribonuclease H"/>
    <property type="match status" value="1"/>
</dbReference>
<evidence type="ECO:0000313" key="6">
    <source>
        <dbReference type="EMBL" id="KAK1663630.1"/>
    </source>
</evidence>
<dbReference type="Gene3D" id="1.10.340.70">
    <property type="match status" value="1"/>
</dbReference>
<feature type="domain" description="Retrotransposon gag" evidence="2">
    <location>
        <begin position="723"/>
        <end position="821"/>
    </location>
</feature>
<evidence type="ECO:0000259" key="3">
    <source>
        <dbReference type="Pfam" id="PF17921"/>
    </source>
</evidence>
<protein>
    <recommendedName>
        <fullName evidence="8">Integrase catalytic domain-containing protein</fullName>
    </recommendedName>
</protein>
<dbReference type="Pfam" id="PF17921">
    <property type="entry name" value="Integrase_H2C2"/>
    <property type="match status" value="1"/>
</dbReference>
<gene>
    <name evidence="6" type="ORF">QYE76_051789</name>
</gene>
<feature type="compositionally biased region" description="Acidic residues" evidence="1">
    <location>
        <begin position="27"/>
        <end position="43"/>
    </location>
</feature>
<dbReference type="EMBL" id="JAUUTY010000003">
    <property type="protein sequence ID" value="KAK1663630.1"/>
    <property type="molecule type" value="Genomic_DNA"/>
</dbReference>
<feature type="compositionally biased region" description="Basic and acidic residues" evidence="1">
    <location>
        <begin position="483"/>
        <end position="514"/>
    </location>
</feature>
<organism evidence="6 7">
    <name type="scientific">Lolium multiflorum</name>
    <name type="common">Italian ryegrass</name>
    <name type="synonym">Lolium perenne subsp. multiflorum</name>
    <dbReference type="NCBI Taxonomy" id="4521"/>
    <lineage>
        <taxon>Eukaryota</taxon>
        <taxon>Viridiplantae</taxon>
        <taxon>Streptophyta</taxon>
        <taxon>Embryophyta</taxon>
        <taxon>Tracheophyta</taxon>
        <taxon>Spermatophyta</taxon>
        <taxon>Magnoliopsida</taxon>
        <taxon>Liliopsida</taxon>
        <taxon>Poales</taxon>
        <taxon>Poaceae</taxon>
        <taxon>BOP clade</taxon>
        <taxon>Pooideae</taxon>
        <taxon>Poodae</taxon>
        <taxon>Poeae</taxon>
        <taxon>Poeae Chloroplast Group 2 (Poeae type)</taxon>
        <taxon>Loliodinae</taxon>
        <taxon>Loliinae</taxon>
        <taxon>Lolium</taxon>
    </lineage>
</organism>
<dbReference type="InterPro" id="IPR036397">
    <property type="entry name" value="RNaseH_sf"/>
</dbReference>
<dbReference type="InterPro" id="IPR046533">
    <property type="entry name" value="DUF6598"/>
</dbReference>
<feature type="domain" description="Integrase zinc-binding" evidence="3">
    <location>
        <begin position="1053"/>
        <end position="1101"/>
    </location>
</feature>
<evidence type="ECO:0000259" key="4">
    <source>
        <dbReference type="Pfam" id="PF20241"/>
    </source>
</evidence>
<evidence type="ECO:0008006" key="8">
    <source>
        <dbReference type="Google" id="ProtNLM"/>
    </source>
</evidence>
<feature type="domain" description="DUF6598" evidence="4">
    <location>
        <begin position="251"/>
        <end position="440"/>
    </location>
</feature>
<dbReference type="Pfam" id="PF20241">
    <property type="entry name" value="DUF6598"/>
    <property type="match status" value="1"/>
</dbReference>
<dbReference type="Proteomes" id="UP001231189">
    <property type="component" value="Unassembled WGS sequence"/>
</dbReference>
<evidence type="ECO:0000313" key="7">
    <source>
        <dbReference type="Proteomes" id="UP001231189"/>
    </source>
</evidence>
<feature type="region of interest" description="Disordered" evidence="1">
    <location>
        <begin position="1317"/>
        <end position="1336"/>
    </location>
</feature>
<sequence>MKGSAADAWGEAAEPEEIQQERKQQEIQEEEIQQEEREPQEEIQQERKQQEIQEEEIQKERQQEQEELDCYLPVDFSVLLARRQQFVEEIRHKRFRPKKKKKKGYVLGLPSWFFANADDNPLSAAVTKADISYLNCEDEDNADDSFHVAEEEKHGDKELIPSCAVQKYDVEEVDKINERRVDLLTTLVEENHKEFFSGEGITDYLRPQPLLALDNVTHSCISTTRCYHRTYRTDDITETDPSYRELEPENMVQIFSLTLPETYPCSISIYGIFAIRDVLHPGRNYLFRRSRDNSITIHPGSSLPLISPCRGIYALTRALLDVDLRIKHDGDDESTDEKFVAGYFELLVECKYDMRFCQRLHDGIRSHFLDVDGRYIGWSIAATVIASADIPYPCHVTFKAYTSGFDDEITIFDGPHREEVQFRHVVAVKVLWTLELCLKLDGMCYYSHSFKAGVDSKPVKFGPMKALVVSRGDEHRTRRRGAAGREDGVKLDMELDMKISHGRAREEREECARGEEEDQPGPTRSDRARRTARLQHRSAGPRPPTRSHDNKIVNEENKNSADIITWREYEALRNEMRREFRTKDDELKSTIDEIKQTLDATNVTVTGLSDQMTDIQRNIADMRLAIENLTAQQQQQQEDDEDPELEDDAHNARGAPRGHRPRGWVPLGRNGRGQDEEDGLGKPKFSIPKFEGGADVEEYLTWELKIEKLWSLHPHYSEDRKIKLASSEFDGYALRWWDSLVRNLDEDGAQPIRTWRAMKEAMTSRFVPTNYMRNIFDKLTLLRQGVKTVDEYYMEMEMLMQRGRVRESVEMTMQRFLNGLKYDVKGIVRHYTYTNMNQLLHHAREAESQLAEEAKVKGRATGAGHFTPRAPSTASAPSTRSAPYSTPPSKLVSNVSNAKKSKSAANNDDYDTDGEDAYPSDARTIVVSQRALNVLPSASTQRCNLFQTKTLVGPDKACKVIIDGGSCRNLASKELCTKLKLKYLPHPHPYYIQWLSDNGEMKEFGDVFPEEVPAGLPPLQGIEHQIDLIPGASLPNRAPYRTNPEETKEIQKQESHAGGLMGHFGREKTLLMLADHFYWPKMRRDVDRYVRRCITCNKSKSKLKPHVYELLLEDALEKAGEAAVQHYLSSPNDGQTEVVNRTLSQLLRSMIKKNLKEWEECLPHVEFAYNRAVHSTTELCPFEVVYGFKPITPLDLLPLPIHERVNMEASKRADYVKKIHEKTKELIEKKGKSNAARMNKKSKEMLFKPGDLVWVHFRKDRFPKLRKSKLKPRGDGPYKVLAKINDNAYSIDLPEDEFGVSNSFNVADLTPYDGEDLGASGSTPFEGGGGDDEDIPTLLLPPSLPTEDEPAVKFKSNEVRIGPMTRARAKLLKQQVNLFLNDTLIDENFILPKSYYLCIIRYQEETSIARGGEEQLDVKLDMELDMKISHGRAREEREREKKKISPVKAGRTGPDRHMTRPIGGPRSPTRSRSVDAASRRQPDFSTFPLAGRPDHETARPVTSPVDRILHRTSPSVSTDLFWVGFTCIFRPELVPDAYISALDDPLAALDHV</sequence>
<dbReference type="PANTHER" id="PTHR35046">
    <property type="entry name" value="ZINC KNUCKLE (CCHC-TYPE) FAMILY PROTEIN"/>
    <property type="match status" value="1"/>
</dbReference>
<dbReference type="Pfam" id="PF03732">
    <property type="entry name" value="Retrotrans_gag"/>
    <property type="match status" value="1"/>
</dbReference>
<feature type="compositionally biased region" description="Acidic residues" evidence="1">
    <location>
        <begin position="908"/>
        <end position="917"/>
    </location>
</feature>
<dbReference type="PANTHER" id="PTHR35046:SF9">
    <property type="entry name" value="RNA-DIRECTED DNA POLYMERASE"/>
    <property type="match status" value="1"/>
</dbReference>
<feature type="domain" description="Tf2-1-like SH3-like" evidence="5">
    <location>
        <begin position="1250"/>
        <end position="1312"/>
    </location>
</feature>
<accession>A0AAD8SU04</accession>